<name>A0AAD8MAM5_9APIA</name>
<feature type="region of interest" description="Disordered" evidence="16">
    <location>
        <begin position="656"/>
        <end position="686"/>
    </location>
</feature>
<keyword evidence="11 17" id="KW-1133">Transmembrane helix</keyword>
<dbReference type="InterPro" id="IPR001245">
    <property type="entry name" value="Ser-Thr/Tyr_kinase_cat_dom"/>
</dbReference>
<dbReference type="Gene3D" id="3.30.430.20">
    <property type="entry name" value="Gnk2 domain, C-X8-C-X2-C motif"/>
    <property type="match status" value="2"/>
</dbReference>
<evidence type="ECO:0000256" key="11">
    <source>
        <dbReference type="ARBA" id="ARBA00022989"/>
    </source>
</evidence>
<dbReference type="GO" id="GO:0009737">
    <property type="term" value="P:response to abscisic acid"/>
    <property type="evidence" value="ECO:0007669"/>
    <property type="project" value="UniProtKB-ARBA"/>
</dbReference>
<reference evidence="20" key="2">
    <citation type="submission" date="2023-05" db="EMBL/GenBank/DDBJ databases">
        <authorList>
            <person name="Schelkunov M.I."/>
        </authorList>
    </citation>
    <scope>NUCLEOTIDE SEQUENCE</scope>
    <source>
        <strain evidence="20">Hsosn_3</strain>
        <tissue evidence="20">Leaf</tissue>
    </source>
</reference>
<evidence type="ECO:0000256" key="5">
    <source>
        <dbReference type="ARBA" id="ARBA00022692"/>
    </source>
</evidence>
<evidence type="ECO:0000256" key="9">
    <source>
        <dbReference type="ARBA" id="ARBA00022777"/>
    </source>
</evidence>
<gene>
    <name evidence="20" type="ORF">POM88_034537</name>
</gene>
<evidence type="ECO:0000256" key="14">
    <source>
        <dbReference type="ARBA" id="ARBA00023180"/>
    </source>
</evidence>
<feature type="domain" description="Gnk2-homologous" evidence="19">
    <location>
        <begin position="152"/>
        <end position="255"/>
    </location>
</feature>
<dbReference type="CDD" id="cd23509">
    <property type="entry name" value="Gnk2-like"/>
    <property type="match status" value="2"/>
</dbReference>
<evidence type="ECO:0000256" key="10">
    <source>
        <dbReference type="ARBA" id="ARBA00022840"/>
    </source>
</evidence>
<dbReference type="SUPFAM" id="SSF56112">
    <property type="entry name" value="Protein kinase-like (PK-like)"/>
    <property type="match status" value="1"/>
</dbReference>
<dbReference type="EMBL" id="JAUIZM010000008">
    <property type="protein sequence ID" value="KAK1368445.1"/>
    <property type="molecule type" value="Genomic_DNA"/>
</dbReference>
<keyword evidence="8 15" id="KW-0547">Nucleotide-binding</keyword>
<keyword evidence="21" id="KW-1185">Reference proteome</keyword>
<organism evidence="20 21">
    <name type="scientific">Heracleum sosnowskyi</name>
    <dbReference type="NCBI Taxonomy" id="360622"/>
    <lineage>
        <taxon>Eukaryota</taxon>
        <taxon>Viridiplantae</taxon>
        <taxon>Streptophyta</taxon>
        <taxon>Embryophyta</taxon>
        <taxon>Tracheophyta</taxon>
        <taxon>Spermatophyta</taxon>
        <taxon>Magnoliopsida</taxon>
        <taxon>eudicotyledons</taxon>
        <taxon>Gunneridae</taxon>
        <taxon>Pentapetalae</taxon>
        <taxon>asterids</taxon>
        <taxon>campanulids</taxon>
        <taxon>Apiales</taxon>
        <taxon>Apiaceae</taxon>
        <taxon>Apioideae</taxon>
        <taxon>apioid superclade</taxon>
        <taxon>Tordylieae</taxon>
        <taxon>Tordyliinae</taxon>
        <taxon>Heracleum</taxon>
    </lineage>
</organism>
<dbReference type="FunFam" id="3.30.430.20:FF:000002">
    <property type="entry name" value="Cysteine-rich receptor-like protein kinase 10"/>
    <property type="match status" value="1"/>
</dbReference>
<keyword evidence="14" id="KW-0325">Glycoprotein</keyword>
<dbReference type="AlphaFoldDB" id="A0AAD8MAM5"/>
<dbReference type="InterPro" id="IPR017441">
    <property type="entry name" value="Protein_kinase_ATP_BS"/>
</dbReference>
<keyword evidence="10 15" id="KW-0067">ATP-binding</keyword>
<dbReference type="Proteomes" id="UP001237642">
    <property type="component" value="Unassembled WGS sequence"/>
</dbReference>
<dbReference type="PROSITE" id="PS50011">
    <property type="entry name" value="PROTEIN_KINASE_DOM"/>
    <property type="match status" value="1"/>
</dbReference>
<dbReference type="Gene3D" id="1.10.510.10">
    <property type="entry name" value="Transferase(Phosphotransferase) domain 1"/>
    <property type="match status" value="1"/>
</dbReference>
<feature type="compositionally biased region" description="Polar residues" evidence="16">
    <location>
        <begin position="656"/>
        <end position="679"/>
    </location>
</feature>
<evidence type="ECO:0000256" key="15">
    <source>
        <dbReference type="PROSITE-ProRule" id="PRU10141"/>
    </source>
</evidence>
<dbReference type="Gene3D" id="3.30.200.20">
    <property type="entry name" value="Phosphorylase Kinase, domain 1"/>
    <property type="match status" value="1"/>
</dbReference>
<dbReference type="InterPro" id="IPR008271">
    <property type="entry name" value="Ser/Thr_kinase_AS"/>
</dbReference>
<keyword evidence="7" id="KW-0677">Repeat</keyword>
<dbReference type="CDD" id="cd14066">
    <property type="entry name" value="STKc_IRAK"/>
    <property type="match status" value="1"/>
</dbReference>
<dbReference type="FunFam" id="3.30.200.20:FF:000142">
    <property type="entry name" value="Cysteine-rich receptor-like protein kinase 10"/>
    <property type="match status" value="1"/>
</dbReference>
<dbReference type="PROSITE" id="PS00108">
    <property type="entry name" value="PROTEIN_KINASE_ST"/>
    <property type="match status" value="1"/>
</dbReference>
<evidence type="ECO:0000256" key="7">
    <source>
        <dbReference type="ARBA" id="ARBA00022737"/>
    </source>
</evidence>
<evidence type="ECO:0000256" key="13">
    <source>
        <dbReference type="ARBA" id="ARBA00023170"/>
    </source>
</evidence>
<dbReference type="InterPro" id="IPR011009">
    <property type="entry name" value="Kinase-like_dom_sf"/>
</dbReference>
<dbReference type="Pfam" id="PF07714">
    <property type="entry name" value="PK_Tyr_Ser-Thr"/>
    <property type="match status" value="1"/>
</dbReference>
<dbReference type="GO" id="GO:0004674">
    <property type="term" value="F:protein serine/threonine kinase activity"/>
    <property type="evidence" value="ECO:0007669"/>
    <property type="project" value="UniProtKB-KW"/>
</dbReference>
<feature type="binding site" evidence="15">
    <location>
        <position position="383"/>
    </location>
    <ligand>
        <name>ATP</name>
        <dbReference type="ChEBI" id="CHEBI:30616"/>
    </ligand>
</feature>
<dbReference type="GO" id="GO:0005886">
    <property type="term" value="C:plasma membrane"/>
    <property type="evidence" value="ECO:0007669"/>
    <property type="project" value="TreeGrafter"/>
</dbReference>
<feature type="domain" description="Gnk2-homologous" evidence="19">
    <location>
        <begin position="42"/>
        <end position="146"/>
    </location>
</feature>
<sequence length="686" mass="76415">MNPKIADFGMLRLFDLDETQGTASRIVRIKTFGKYQVARRTTGLGRGRMLRTSLAFNSIYKTNLHTAQATLISAANTNNSGFYTASVGNGLDKVNALVYCRDDMQPDICRSCVKDTINQSRELCPSTKEANIWYAECVLRYSNASIFNNVEYWPIVHISNGRNASNTDQFSIDLRNLLDKLKGQATQEKFATGDTRGPDFLTIYGLMKCSPDLFSIQCNNCLDGLMERIPSCCSGKIGARIVNPSCQLRYETYIFSSGAIVDAPPPQPQLPPTLPSPPLPVAGKDDNNTPTVIIIVVVVLVGILIMLLLLVCIFKRKRKQRTTTGRLLNNNVEDISSAESLQYDFGTIEVATNYFSDSNKLGQGGFGAVYKGTLQNGQEIAVKRLSRGSSQGQPEFINEVILVAKLQHRNLVRLLGFCFEGNEKLLIYEFVPNASLDHFIFDPVKRSYLDWERRYKIIGGVARGILYLHEDSRLRIIHRDLKASNVLLDAEMNPKIADFGMARLFDLDETQGITNRIVGTYGYMAPEYAMYGQFSVKSDVFSFGVLVLEILSGQKNHSFRNGEYEEDLASFAWKNWREGTPSNAIDQIVRNSGSIHEMIRCIHIALLCVQENVADRPTMASVVLMLSSFSHTLAVPSEPAFFVQSIIGQEVSLSTDNTNSRVSGRSGNSKENSVINEASFTDPYPR</sequence>
<keyword evidence="13 20" id="KW-0675">Receptor</keyword>
<evidence type="ECO:0000256" key="16">
    <source>
        <dbReference type="SAM" id="MobiDB-lite"/>
    </source>
</evidence>
<keyword evidence="6" id="KW-0732">Signal</keyword>
<keyword evidence="4" id="KW-0808">Transferase</keyword>
<evidence type="ECO:0000256" key="6">
    <source>
        <dbReference type="ARBA" id="ARBA00022729"/>
    </source>
</evidence>
<evidence type="ECO:0000256" key="4">
    <source>
        <dbReference type="ARBA" id="ARBA00022679"/>
    </source>
</evidence>
<keyword evidence="3" id="KW-0597">Phosphoprotein</keyword>
<keyword evidence="5 17" id="KW-0812">Transmembrane</keyword>
<dbReference type="PANTHER" id="PTHR27002:SF1073">
    <property type="entry name" value="CYSTEINE-RICH RECEPTOR-LIKE PROTEIN KINASE 29"/>
    <property type="match status" value="1"/>
</dbReference>
<keyword evidence="2" id="KW-0723">Serine/threonine-protein kinase</keyword>
<dbReference type="InterPro" id="IPR002902">
    <property type="entry name" value="GNK2"/>
</dbReference>
<dbReference type="SMART" id="SM00220">
    <property type="entry name" value="S_TKc"/>
    <property type="match status" value="1"/>
</dbReference>
<dbReference type="FunFam" id="1.10.510.10:FF:000343">
    <property type="entry name" value="Cysteine-rich receptor-like protein kinase 28"/>
    <property type="match status" value="1"/>
</dbReference>
<comment type="caution">
    <text evidence="20">The sequence shown here is derived from an EMBL/GenBank/DDBJ whole genome shotgun (WGS) entry which is preliminary data.</text>
</comment>
<dbReference type="GO" id="GO:0005524">
    <property type="term" value="F:ATP binding"/>
    <property type="evidence" value="ECO:0007669"/>
    <property type="project" value="UniProtKB-UniRule"/>
</dbReference>
<dbReference type="Pfam" id="PF01657">
    <property type="entry name" value="Stress-antifung"/>
    <property type="match status" value="2"/>
</dbReference>
<evidence type="ECO:0000256" key="12">
    <source>
        <dbReference type="ARBA" id="ARBA00023136"/>
    </source>
</evidence>
<keyword evidence="12 17" id="KW-0472">Membrane</keyword>
<evidence type="ECO:0000256" key="3">
    <source>
        <dbReference type="ARBA" id="ARBA00022553"/>
    </source>
</evidence>
<evidence type="ECO:0000313" key="20">
    <source>
        <dbReference type="EMBL" id="KAK1368445.1"/>
    </source>
</evidence>
<keyword evidence="9 20" id="KW-0418">Kinase</keyword>
<evidence type="ECO:0000313" key="21">
    <source>
        <dbReference type="Proteomes" id="UP001237642"/>
    </source>
</evidence>
<evidence type="ECO:0000256" key="17">
    <source>
        <dbReference type="SAM" id="Phobius"/>
    </source>
</evidence>
<dbReference type="PANTHER" id="PTHR27002">
    <property type="entry name" value="RECEPTOR-LIKE SERINE/THREONINE-PROTEIN KINASE SD1-8"/>
    <property type="match status" value="1"/>
</dbReference>
<reference evidence="20" key="1">
    <citation type="submission" date="2023-02" db="EMBL/GenBank/DDBJ databases">
        <title>Genome of toxic invasive species Heracleum sosnowskyi carries increased number of genes despite the absence of recent whole-genome duplications.</title>
        <authorList>
            <person name="Schelkunov M."/>
            <person name="Shtratnikova V."/>
            <person name="Makarenko M."/>
            <person name="Klepikova A."/>
            <person name="Omelchenko D."/>
            <person name="Novikova G."/>
            <person name="Obukhova E."/>
            <person name="Bogdanov V."/>
            <person name="Penin A."/>
            <person name="Logacheva M."/>
        </authorList>
    </citation>
    <scope>NUCLEOTIDE SEQUENCE</scope>
    <source>
        <strain evidence="20">Hsosn_3</strain>
        <tissue evidence="20">Leaf</tissue>
    </source>
</reference>
<dbReference type="InterPro" id="IPR000719">
    <property type="entry name" value="Prot_kinase_dom"/>
</dbReference>
<evidence type="ECO:0000259" key="19">
    <source>
        <dbReference type="PROSITE" id="PS51473"/>
    </source>
</evidence>
<dbReference type="PROSITE" id="PS00107">
    <property type="entry name" value="PROTEIN_KINASE_ATP"/>
    <property type="match status" value="1"/>
</dbReference>
<feature type="domain" description="Protein kinase" evidence="18">
    <location>
        <begin position="355"/>
        <end position="634"/>
    </location>
</feature>
<accession>A0AAD8MAM5</accession>
<feature type="transmembrane region" description="Helical" evidence="17">
    <location>
        <begin position="292"/>
        <end position="314"/>
    </location>
</feature>
<protein>
    <submittedName>
        <fullName evidence="20">Cysteine-rich receptor-like protein kinase 29</fullName>
    </submittedName>
</protein>
<evidence type="ECO:0000256" key="2">
    <source>
        <dbReference type="ARBA" id="ARBA00022527"/>
    </source>
</evidence>
<proteinExistence type="predicted"/>
<evidence type="ECO:0000259" key="18">
    <source>
        <dbReference type="PROSITE" id="PS50011"/>
    </source>
</evidence>
<comment type="subcellular location">
    <subcellularLocation>
        <location evidence="1">Membrane</location>
        <topology evidence="1">Single-pass membrane protein</topology>
    </subcellularLocation>
</comment>
<evidence type="ECO:0000256" key="1">
    <source>
        <dbReference type="ARBA" id="ARBA00004167"/>
    </source>
</evidence>
<evidence type="ECO:0000256" key="8">
    <source>
        <dbReference type="ARBA" id="ARBA00022741"/>
    </source>
</evidence>
<dbReference type="InterPro" id="IPR038408">
    <property type="entry name" value="GNK2_sf"/>
</dbReference>
<dbReference type="PROSITE" id="PS51473">
    <property type="entry name" value="GNK2"/>
    <property type="match status" value="2"/>
</dbReference>